<dbReference type="Gene3D" id="3.90.550.10">
    <property type="entry name" value="Spore Coat Polysaccharide Biosynthesis Protein SpsA, Chain A"/>
    <property type="match status" value="1"/>
</dbReference>
<dbReference type="Pfam" id="PF00535">
    <property type="entry name" value="Glycos_transf_2"/>
    <property type="match status" value="1"/>
</dbReference>
<evidence type="ECO:0000313" key="2">
    <source>
        <dbReference type="EMBL" id="TLU67678.1"/>
    </source>
</evidence>
<protein>
    <submittedName>
        <fullName evidence="2">Glycosyltransferase family 2 protein</fullName>
    </submittedName>
</protein>
<dbReference type="OrthoDB" id="9801954at2"/>
<dbReference type="AlphaFoldDB" id="A0A5R9J0G4"/>
<dbReference type="EMBL" id="VCBC01000002">
    <property type="protein sequence ID" value="TLU67678.1"/>
    <property type="molecule type" value="Genomic_DNA"/>
</dbReference>
<comment type="caution">
    <text evidence="2">The sequence shown here is derived from an EMBL/GenBank/DDBJ whole genome shotgun (WGS) entry which is preliminary data.</text>
</comment>
<gene>
    <name evidence="2" type="ORF">FE810_01650</name>
</gene>
<dbReference type="InterPro" id="IPR029044">
    <property type="entry name" value="Nucleotide-diphossugar_trans"/>
</dbReference>
<keyword evidence="3" id="KW-1185">Reference proteome</keyword>
<dbReference type="CDD" id="cd00761">
    <property type="entry name" value="Glyco_tranf_GTA_type"/>
    <property type="match status" value="1"/>
</dbReference>
<proteinExistence type="predicted"/>
<dbReference type="Proteomes" id="UP000307790">
    <property type="component" value="Unassembled WGS sequence"/>
</dbReference>
<reference evidence="2 3" key="1">
    <citation type="submission" date="2019-05" db="EMBL/GenBank/DDBJ databases">
        <title>Genome sequences of Thalassotalea litorea 1K03283.</title>
        <authorList>
            <person name="Zhang D."/>
        </authorList>
    </citation>
    <scope>NUCLEOTIDE SEQUENCE [LARGE SCALE GENOMIC DNA]</scope>
    <source>
        <strain evidence="2 3">MCCC 1K03283</strain>
    </source>
</reference>
<feature type="domain" description="Glycosyltransferase 2-like" evidence="1">
    <location>
        <begin position="66"/>
        <end position="138"/>
    </location>
</feature>
<evidence type="ECO:0000313" key="3">
    <source>
        <dbReference type="Proteomes" id="UP000307790"/>
    </source>
</evidence>
<name>A0A5R9J0G4_9GAMM</name>
<keyword evidence="2" id="KW-0808">Transferase</keyword>
<dbReference type="GO" id="GO:0016740">
    <property type="term" value="F:transferase activity"/>
    <property type="evidence" value="ECO:0007669"/>
    <property type="project" value="UniProtKB-KW"/>
</dbReference>
<dbReference type="SUPFAM" id="SSF53448">
    <property type="entry name" value="Nucleotide-diphospho-sugar transferases"/>
    <property type="match status" value="1"/>
</dbReference>
<evidence type="ECO:0000259" key="1">
    <source>
        <dbReference type="Pfam" id="PF00535"/>
    </source>
</evidence>
<organism evidence="2 3">
    <name type="scientific">Thalassotalea litorea</name>
    <dbReference type="NCBI Taxonomy" id="2020715"/>
    <lineage>
        <taxon>Bacteria</taxon>
        <taxon>Pseudomonadati</taxon>
        <taxon>Pseudomonadota</taxon>
        <taxon>Gammaproteobacteria</taxon>
        <taxon>Alteromonadales</taxon>
        <taxon>Colwelliaceae</taxon>
        <taxon>Thalassotalea</taxon>
    </lineage>
</organism>
<dbReference type="InterPro" id="IPR001173">
    <property type="entry name" value="Glyco_trans_2-like"/>
</dbReference>
<sequence length="273" mass="31045">MRNSTLNSSARRQPQLTLGFSTMAGRMESLIDMLEKLGEVAGVEILVVIQGEDEKLPACLDFVTTVFDSQLGLSHSRNLVIENSHGQYIWFLDDDVVIEQDNLNDLLQLIASESNSQVFRAQIGCLENRGNYYKPYATNKVLKRLQLLQVSSIELIVQRQFIIDHNIRFNEKLGLGTPLPATEEVNFLLDIESVDGSIINLNQILIYHTCHEQGRLLACDGIFKARGATASRFGVLGPLLLLRWGWRYFLRYRQLSYVKSLIRGYYQGYQALL</sequence>
<accession>A0A5R9J0G4</accession>